<dbReference type="CDD" id="cd01646">
    <property type="entry name" value="RT_Bac_retron_I"/>
    <property type="match status" value="1"/>
</dbReference>
<evidence type="ECO:0000313" key="2">
    <source>
        <dbReference type="Proteomes" id="UP001500469"/>
    </source>
</evidence>
<organism evidence="1 2">
    <name type="scientific">Algoriphagus jejuensis</name>
    <dbReference type="NCBI Taxonomy" id="419934"/>
    <lineage>
        <taxon>Bacteria</taxon>
        <taxon>Pseudomonadati</taxon>
        <taxon>Bacteroidota</taxon>
        <taxon>Cytophagia</taxon>
        <taxon>Cytophagales</taxon>
        <taxon>Cyclobacteriaceae</taxon>
        <taxon>Algoriphagus</taxon>
    </lineage>
</organism>
<dbReference type="EMBL" id="BAAAFI010000008">
    <property type="protein sequence ID" value="GAA0878973.1"/>
    <property type="molecule type" value="Genomic_DNA"/>
</dbReference>
<evidence type="ECO:0008006" key="3">
    <source>
        <dbReference type="Google" id="ProtNLM"/>
    </source>
</evidence>
<accession>A0ABP3YDC8</accession>
<keyword evidence="2" id="KW-1185">Reference proteome</keyword>
<evidence type="ECO:0000313" key="1">
    <source>
        <dbReference type="EMBL" id="GAA0878973.1"/>
    </source>
</evidence>
<dbReference type="RefSeq" id="WP_343850910.1">
    <property type="nucleotide sequence ID" value="NZ_BAAAFI010000008.1"/>
</dbReference>
<reference evidence="2" key="1">
    <citation type="journal article" date="2019" name="Int. J. Syst. Evol. Microbiol.">
        <title>The Global Catalogue of Microorganisms (GCM) 10K type strain sequencing project: providing services to taxonomists for standard genome sequencing and annotation.</title>
        <authorList>
            <consortium name="The Broad Institute Genomics Platform"/>
            <consortium name="The Broad Institute Genome Sequencing Center for Infectious Disease"/>
            <person name="Wu L."/>
            <person name="Ma J."/>
        </authorList>
    </citation>
    <scope>NUCLEOTIDE SEQUENCE [LARGE SCALE GENOMIC DNA]</scope>
    <source>
        <strain evidence="2">JCM 16112</strain>
    </source>
</reference>
<name>A0ABP3YDC8_9BACT</name>
<comment type="caution">
    <text evidence="1">The sequence shown here is derived from an EMBL/GenBank/DDBJ whole genome shotgun (WGS) entry which is preliminary data.</text>
</comment>
<gene>
    <name evidence="1" type="ORF">GCM10009119_19410</name>
</gene>
<proteinExistence type="predicted"/>
<protein>
    <recommendedName>
        <fullName evidence="3">Reverse transcriptase (RNA-dependent DNA polymerase)</fullName>
    </recommendedName>
</protein>
<sequence length="546" mass="63087">MTPSKIRDLLLRKGFFPEVLPPCFDSSSLSRSFSGLVKTINDIRYNQRVSDFIRYNGTKHDYNRRYYGTVNPIPYFSVCNFIGKNWSVFEKKFGESHFGISNLHFGDEKSDRAIIVPSLSEISPEFMRKLSYSPFMVKTDIAQFFPSIYTHSLPWVAHGKLTSKSDTNRKSDLVYFNSLDWFIQQCQNGQTRGVLVGPDGFRIVAEYLATEIDLELKNKSSEFIVGCIRHVDDFYIGIRNEIEYSIVLSSLREILQSFELQINDSKTKLLNGLQPIDDVWAQELRRIYVSEFSDDNVDDFIFLIDKAFEISQNIGSQSPIKLILRRFDRLKIYQNDIWIDLEPKLQRVLYHFPHCIDYVCLLLAKRFAIEKSIDSSGWIFSIEILINKSINSNHHHELVWLLWVSIVCKFQINSKIISRASQVPNGYVKSILISAFQLGVLSEAPEIKLGGSLSTTDENWLHNLIGKSTGFSNAKFSGSFSFEFEKLVTNGIKLIDFKRHMKNISQLEKEAISSTKYGYDSIEEDDGDDEVRLFDTSEYWDDDLPW</sequence>
<dbReference type="Proteomes" id="UP001500469">
    <property type="component" value="Unassembled WGS sequence"/>
</dbReference>